<dbReference type="InterPro" id="IPR036259">
    <property type="entry name" value="MFS_trans_sf"/>
</dbReference>
<evidence type="ECO:0000313" key="2">
    <source>
        <dbReference type="EMBL" id="KDO19194.1"/>
    </source>
</evidence>
<dbReference type="InterPro" id="IPR050327">
    <property type="entry name" value="Proton-linked_MCT"/>
</dbReference>
<dbReference type="RefSeq" id="XP_012210094.1">
    <property type="nucleotide sequence ID" value="XM_012354704.1"/>
</dbReference>
<feature type="transmembrane region" description="Helical" evidence="1">
    <location>
        <begin position="97"/>
        <end position="115"/>
    </location>
</feature>
<feature type="transmembrane region" description="Helical" evidence="1">
    <location>
        <begin position="69"/>
        <end position="88"/>
    </location>
</feature>
<dbReference type="InterPro" id="IPR011701">
    <property type="entry name" value="MFS"/>
</dbReference>
<keyword evidence="1" id="KW-0472">Membrane</keyword>
<accession>A0A067BL84</accession>
<feature type="transmembrane region" description="Helical" evidence="1">
    <location>
        <begin position="367"/>
        <end position="385"/>
    </location>
</feature>
<keyword evidence="3" id="KW-1185">Reference proteome</keyword>
<dbReference type="PANTHER" id="PTHR11360:SF317">
    <property type="entry name" value="MAJOR FACILITATOR SUPERFAMILY (MFS) PROFILE DOMAIN-CONTAINING PROTEIN-RELATED"/>
    <property type="match status" value="1"/>
</dbReference>
<dbReference type="PANTHER" id="PTHR11360">
    <property type="entry name" value="MONOCARBOXYLATE TRANSPORTER"/>
    <property type="match status" value="1"/>
</dbReference>
<dbReference type="Gene3D" id="1.20.1250.20">
    <property type="entry name" value="MFS general substrate transporter like domains"/>
    <property type="match status" value="1"/>
</dbReference>
<keyword evidence="1" id="KW-0812">Transmembrane</keyword>
<dbReference type="OMA" id="YWTIVLE"/>
<keyword evidence="1" id="KW-1133">Transmembrane helix</keyword>
<reference evidence="2 3" key="1">
    <citation type="journal article" date="2013" name="PLoS Genet.">
        <title>Distinctive expansion of potential virulence genes in the genome of the oomycete fish pathogen Saprolegnia parasitica.</title>
        <authorList>
            <person name="Jiang R.H."/>
            <person name="de Bruijn I."/>
            <person name="Haas B.J."/>
            <person name="Belmonte R."/>
            <person name="Lobach L."/>
            <person name="Christie J."/>
            <person name="van den Ackerveken G."/>
            <person name="Bottin A."/>
            <person name="Bulone V."/>
            <person name="Diaz-Moreno S.M."/>
            <person name="Dumas B."/>
            <person name="Fan L."/>
            <person name="Gaulin E."/>
            <person name="Govers F."/>
            <person name="Grenville-Briggs L.J."/>
            <person name="Horner N.R."/>
            <person name="Levin J.Z."/>
            <person name="Mammella M."/>
            <person name="Meijer H.J."/>
            <person name="Morris P."/>
            <person name="Nusbaum C."/>
            <person name="Oome S."/>
            <person name="Phillips A.J."/>
            <person name="van Rooyen D."/>
            <person name="Rzeszutek E."/>
            <person name="Saraiva M."/>
            <person name="Secombes C.J."/>
            <person name="Seidl M.F."/>
            <person name="Snel B."/>
            <person name="Stassen J.H."/>
            <person name="Sykes S."/>
            <person name="Tripathy S."/>
            <person name="van den Berg H."/>
            <person name="Vega-Arreguin J.C."/>
            <person name="Wawra S."/>
            <person name="Young S.K."/>
            <person name="Zeng Q."/>
            <person name="Dieguez-Uribeondo J."/>
            <person name="Russ C."/>
            <person name="Tyler B.M."/>
            <person name="van West P."/>
        </authorList>
    </citation>
    <scope>NUCLEOTIDE SEQUENCE [LARGE SCALE GENOMIC DNA]</scope>
    <source>
        <strain evidence="2 3">CBS 223.65</strain>
    </source>
</reference>
<dbReference type="VEuPathDB" id="FungiDB:SPRG_15637"/>
<feature type="transmembrane region" description="Helical" evidence="1">
    <location>
        <begin position="397"/>
        <end position="417"/>
    </location>
</feature>
<dbReference type="EMBL" id="KK583365">
    <property type="protein sequence ID" value="KDO19194.1"/>
    <property type="molecule type" value="Genomic_DNA"/>
</dbReference>
<feature type="transmembrane region" description="Helical" evidence="1">
    <location>
        <begin position="27"/>
        <end position="49"/>
    </location>
</feature>
<proteinExistence type="predicted"/>
<dbReference type="SUPFAM" id="SSF103473">
    <property type="entry name" value="MFS general substrate transporter"/>
    <property type="match status" value="1"/>
</dbReference>
<dbReference type="GO" id="GO:0022857">
    <property type="term" value="F:transmembrane transporter activity"/>
    <property type="evidence" value="ECO:0007669"/>
    <property type="project" value="InterPro"/>
</dbReference>
<feature type="transmembrane region" description="Helical" evidence="1">
    <location>
        <begin position="121"/>
        <end position="142"/>
    </location>
</feature>
<protein>
    <recommendedName>
        <fullName evidence="4">Major facilitator superfamily (MFS) profile domain-containing protein</fullName>
    </recommendedName>
</protein>
<dbReference type="AlphaFoldDB" id="A0A067BL84"/>
<gene>
    <name evidence="2" type="ORF">SPRG_15637</name>
</gene>
<evidence type="ECO:0000313" key="3">
    <source>
        <dbReference type="Proteomes" id="UP000030745"/>
    </source>
</evidence>
<sequence length="488" mass="53037">MMLREYWTIVLEAKTPYELSVLRFHRIYLFVAVFLIQFCSGSLYSLLFLADPINRFFGFGDNAPEATNLLFEAGVFSLLSPALLGPLLERTGPRRSMAAGTVLTALGLLLSHTAILTSSWLLLHVGCDCIGFAFGAILTSSISTALKWAPDVRGTVTGACLLGSGVGTNVWRIAFDAILASSPDGLQNIFGLLLAVLVPMLMLGTLVLRTPPSDFSVRGHDMHCIPLDKAPNADMVLDEYLKVGMTLLNYSAIRPASDALLDGTDRQYYEQVKALTLPQCILSTDFLCLFIAFAANGLSGLLYTEVTAIQVDRDLLVAWYNITDDEATRVRLCGAVADLVGRFLVSALSDVCIRLLYGNPAVVRKSCFVLLLLVQCIAVPMLYFASDNMTNFGTVEWLLYTVQFTANAGASLIVCFLTDMYGVYHVGTMYGLVLMGWAVDQVVLGRAPFEDGGARQYTTPSLSLSNARACSFATTRIGPMAESKSFVT</sequence>
<dbReference type="Proteomes" id="UP000030745">
    <property type="component" value="Unassembled WGS sequence"/>
</dbReference>
<organism evidence="2 3">
    <name type="scientific">Saprolegnia parasitica (strain CBS 223.65)</name>
    <dbReference type="NCBI Taxonomy" id="695850"/>
    <lineage>
        <taxon>Eukaryota</taxon>
        <taxon>Sar</taxon>
        <taxon>Stramenopiles</taxon>
        <taxon>Oomycota</taxon>
        <taxon>Saprolegniomycetes</taxon>
        <taxon>Saprolegniales</taxon>
        <taxon>Saprolegniaceae</taxon>
        <taxon>Saprolegnia</taxon>
    </lineage>
</organism>
<dbReference type="Pfam" id="PF07690">
    <property type="entry name" value="MFS_1"/>
    <property type="match status" value="1"/>
</dbReference>
<feature type="transmembrane region" description="Helical" evidence="1">
    <location>
        <begin position="154"/>
        <end position="174"/>
    </location>
</feature>
<evidence type="ECO:0000256" key="1">
    <source>
        <dbReference type="SAM" id="Phobius"/>
    </source>
</evidence>
<dbReference type="GeneID" id="24137347"/>
<feature type="transmembrane region" description="Helical" evidence="1">
    <location>
        <begin position="186"/>
        <end position="208"/>
    </location>
</feature>
<dbReference type="KEGG" id="spar:SPRG_15637"/>
<dbReference type="OrthoDB" id="77478at2759"/>
<evidence type="ECO:0008006" key="4">
    <source>
        <dbReference type="Google" id="ProtNLM"/>
    </source>
</evidence>
<name>A0A067BL84_SAPPC</name>